<evidence type="ECO:0000256" key="4">
    <source>
        <dbReference type="ARBA" id="ARBA00009567"/>
    </source>
</evidence>
<keyword evidence="7" id="KW-0819">tRNA processing</keyword>
<evidence type="ECO:0000256" key="2">
    <source>
        <dbReference type="ARBA" id="ARBA00004496"/>
    </source>
</evidence>
<evidence type="ECO:0000256" key="5">
    <source>
        <dbReference type="ARBA" id="ARBA00020264"/>
    </source>
</evidence>
<dbReference type="Gene3D" id="3.40.50.300">
    <property type="entry name" value="P-loop containing nucleotide triphosphate hydrolases"/>
    <property type="match status" value="1"/>
</dbReference>
<dbReference type="OrthoDB" id="166907at2759"/>
<keyword evidence="6" id="KW-0963">Cytoplasm</keyword>
<evidence type="ECO:0000256" key="7">
    <source>
        <dbReference type="ARBA" id="ARBA00022694"/>
    </source>
</evidence>
<dbReference type="GeneID" id="19972281"/>
<dbReference type="GO" id="GO:0005634">
    <property type="term" value="C:nucleus"/>
    <property type="evidence" value="ECO:0007669"/>
    <property type="project" value="UniProtKB-SubCell"/>
</dbReference>
<name>W2RXZ7_CYPE1</name>
<comment type="pathway">
    <text evidence="3">tRNA modification; 5-methoxycarbonylmethyl-2-thiouridine-tRNA biosynthesis.</text>
</comment>
<dbReference type="CDD" id="cd19496">
    <property type="entry name" value="Elp5"/>
    <property type="match status" value="1"/>
</dbReference>
<evidence type="ECO:0000313" key="10">
    <source>
        <dbReference type="Proteomes" id="UP000030752"/>
    </source>
</evidence>
<keyword evidence="8" id="KW-0539">Nucleus</keyword>
<dbReference type="PANTHER" id="PTHR15641:SF1">
    <property type="entry name" value="ELONGATOR COMPLEX PROTEIN 5"/>
    <property type="match status" value="1"/>
</dbReference>
<dbReference type="PANTHER" id="PTHR15641">
    <property type="entry name" value="ELONGATOR COMPLEX PROTEIN 5"/>
    <property type="match status" value="1"/>
</dbReference>
<comment type="subcellular location">
    <subcellularLocation>
        <location evidence="2">Cytoplasm</location>
    </subcellularLocation>
    <subcellularLocation>
        <location evidence="1">Nucleus</location>
    </subcellularLocation>
</comment>
<dbReference type="InterPro" id="IPR019519">
    <property type="entry name" value="Elp5"/>
</dbReference>
<organism evidence="9 10">
    <name type="scientific">Cyphellophora europaea (strain CBS 101466)</name>
    <name type="common">Phialophora europaea</name>
    <dbReference type="NCBI Taxonomy" id="1220924"/>
    <lineage>
        <taxon>Eukaryota</taxon>
        <taxon>Fungi</taxon>
        <taxon>Dikarya</taxon>
        <taxon>Ascomycota</taxon>
        <taxon>Pezizomycotina</taxon>
        <taxon>Eurotiomycetes</taxon>
        <taxon>Chaetothyriomycetidae</taxon>
        <taxon>Chaetothyriales</taxon>
        <taxon>Cyphellophoraceae</taxon>
        <taxon>Cyphellophora</taxon>
    </lineage>
</organism>
<dbReference type="Pfam" id="PF10483">
    <property type="entry name" value="Elong_Iki1"/>
    <property type="match status" value="1"/>
</dbReference>
<reference evidence="9 10" key="1">
    <citation type="submission" date="2013-03" db="EMBL/GenBank/DDBJ databases">
        <title>The Genome Sequence of Phialophora europaea CBS 101466.</title>
        <authorList>
            <consortium name="The Broad Institute Genomics Platform"/>
            <person name="Cuomo C."/>
            <person name="de Hoog S."/>
            <person name="Gorbushina A."/>
            <person name="Walker B."/>
            <person name="Young S.K."/>
            <person name="Zeng Q."/>
            <person name="Gargeya S."/>
            <person name="Fitzgerald M."/>
            <person name="Haas B."/>
            <person name="Abouelleil A."/>
            <person name="Allen A.W."/>
            <person name="Alvarado L."/>
            <person name="Arachchi H.M."/>
            <person name="Berlin A.M."/>
            <person name="Chapman S.B."/>
            <person name="Gainer-Dewar J."/>
            <person name="Goldberg J."/>
            <person name="Griggs A."/>
            <person name="Gujja S."/>
            <person name="Hansen M."/>
            <person name="Howarth C."/>
            <person name="Imamovic A."/>
            <person name="Ireland A."/>
            <person name="Larimer J."/>
            <person name="McCowan C."/>
            <person name="Murphy C."/>
            <person name="Pearson M."/>
            <person name="Poon T.W."/>
            <person name="Priest M."/>
            <person name="Roberts A."/>
            <person name="Saif S."/>
            <person name="Shea T."/>
            <person name="Sisk P."/>
            <person name="Sykes S."/>
            <person name="Wortman J."/>
            <person name="Nusbaum C."/>
            <person name="Birren B."/>
        </authorList>
    </citation>
    <scope>NUCLEOTIDE SEQUENCE [LARGE SCALE GENOMIC DNA]</scope>
    <source>
        <strain evidence="9 10">CBS 101466</strain>
    </source>
</reference>
<dbReference type="RefSeq" id="XP_008717506.1">
    <property type="nucleotide sequence ID" value="XM_008719284.1"/>
</dbReference>
<dbReference type="EMBL" id="KB822720">
    <property type="protein sequence ID" value="ETN40663.1"/>
    <property type="molecule type" value="Genomic_DNA"/>
</dbReference>
<sequence length="351" mass="38617">MAGLSHRRTHNLLLISKLLNQRDHASPFTLVLDTLEQPAKPLLREYIRRARLGKTHCIFLAFETLVKPEHVDAVVSCWDKTPFQISQAVATAASSVGGGRRCLLLIDSLSALASWSVDPAADFNLTSFLSALLQPPQKAQATPSAISLVAVYHADVPLTSTTPYTPKPAELMAYLATTIIHVHSLPNLLAEKSARDRSLAAPSFGLEEGIEGVLIGLKPGLQKLRPGERGVVLELEHRRKSGRGVHEWYFLPEPSSAQTETPTPQSFKEVAMLLDDHPLFRKTQVDIPVDDQDLADMTFELGLTKRQRQEREGVVLPYFDAQKGGGGPGEGGRILYDMGVEDDFDDEEDEI</sequence>
<dbReference type="FunCoup" id="W2RXZ7">
    <property type="interactions" value="973"/>
</dbReference>
<dbReference type="GO" id="GO:0005829">
    <property type="term" value="C:cytosol"/>
    <property type="evidence" value="ECO:0007669"/>
    <property type="project" value="TreeGrafter"/>
</dbReference>
<gene>
    <name evidence="9" type="ORF">HMPREF1541_04942</name>
</gene>
<dbReference type="VEuPathDB" id="FungiDB:HMPREF1541_04942"/>
<proteinExistence type="inferred from homology"/>
<dbReference type="UniPathway" id="UPA00988"/>
<dbReference type="AlphaFoldDB" id="W2RXZ7"/>
<protein>
    <recommendedName>
        <fullName evidence="5">Elongator complex protein 5</fullName>
    </recommendedName>
</protein>
<dbReference type="InParanoid" id="W2RXZ7"/>
<evidence type="ECO:0000256" key="3">
    <source>
        <dbReference type="ARBA" id="ARBA00005043"/>
    </source>
</evidence>
<dbReference type="STRING" id="1220924.W2RXZ7"/>
<dbReference type="GO" id="GO:0002098">
    <property type="term" value="P:tRNA wobble uridine modification"/>
    <property type="evidence" value="ECO:0007669"/>
    <property type="project" value="InterPro"/>
</dbReference>
<dbReference type="HOGENOM" id="CLU_050414_0_0_1"/>
<evidence type="ECO:0000313" key="9">
    <source>
        <dbReference type="EMBL" id="ETN40663.1"/>
    </source>
</evidence>
<evidence type="ECO:0000256" key="1">
    <source>
        <dbReference type="ARBA" id="ARBA00004123"/>
    </source>
</evidence>
<evidence type="ECO:0000256" key="8">
    <source>
        <dbReference type="ARBA" id="ARBA00023242"/>
    </source>
</evidence>
<keyword evidence="10" id="KW-1185">Reference proteome</keyword>
<comment type="similarity">
    <text evidence="4">Belongs to the ELP5 family.</text>
</comment>
<dbReference type="Proteomes" id="UP000030752">
    <property type="component" value="Unassembled WGS sequence"/>
</dbReference>
<dbReference type="eggNOG" id="ENOG502QQIZ">
    <property type="taxonomic scope" value="Eukaryota"/>
</dbReference>
<dbReference type="GO" id="GO:0000049">
    <property type="term" value="F:tRNA binding"/>
    <property type="evidence" value="ECO:0007669"/>
    <property type="project" value="TreeGrafter"/>
</dbReference>
<dbReference type="InterPro" id="IPR027417">
    <property type="entry name" value="P-loop_NTPase"/>
</dbReference>
<dbReference type="GO" id="GO:0033588">
    <property type="term" value="C:elongator holoenzyme complex"/>
    <property type="evidence" value="ECO:0007669"/>
    <property type="project" value="InterPro"/>
</dbReference>
<evidence type="ECO:0000256" key="6">
    <source>
        <dbReference type="ARBA" id="ARBA00022490"/>
    </source>
</evidence>
<accession>W2RXZ7</accession>